<dbReference type="GO" id="GO:0016020">
    <property type="term" value="C:membrane"/>
    <property type="evidence" value="ECO:0007669"/>
    <property type="project" value="UniProtKB-SubCell"/>
</dbReference>
<evidence type="ECO:0000256" key="7">
    <source>
        <dbReference type="SAM" id="Phobius"/>
    </source>
</evidence>
<dbReference type="InterPro" id="IPR050475">
    <property type="entry name" value="Prenyltransferase_related"/>
</dbReference>
<evidence type="ECO:0000256" key="2">
    <source>
        <dbReference type="ARBA" id="ARBA00022475"/>
    </source>
</evidence>
<dbReference type="RefSeq" id="WP_092690313.1">
    <property type="nucleotide sequence ID" value="NZ_FOGU01000003.1"/>
</dbReference>
<dbReference type="InterPro" id="IPR000537">
    <property type="entry name" value="UbiA_prenyltransferase"/>
</dbReference>
<dbReference type="Proteomes" id="UP000198885">
    <property type="component" value="Unassembled WGS sequence"/>
</dbReference>
<evidence type="ECO:0000256" key="5">
    <source>
        <dbReference type="ARBA" id="ARBA00023136"/>
    </source>
</evidence>
<keyword evidence="9" id="KW-1185">Reference proteome</keyword>
<keyword evidence="6" id="KW-0149">Chlorophyll biosynthesis</keyword>
<dbReference type="OrthoDB" id="8559716at2"/>
<evidence type="ECO:0000256" key="1">
    <source>
        <dbReference type="ARBA" id="ARBA00004141"/>
    </source>
</evidence>
<keyword evidence="3 7" id="KW-0812">Transmembrane</keyword>
<dbReference type="EMBL" id="FOGU01000003">
    <property type="protein sequence ID" value="SER84807.1"/>
    <property type="molecule type" value="Genomic_DNA"/>
</dbReference>
<reference evidence="8 9" key="1">
    <citation type="submission" date="2016-10" db="EMBL/GenBank/DDBJ databases">
        <authorList>
            <person name="de Groot N.N."/>
        </authorList>
    </citation>
    <scope>NUCLEOTIDE SEQUENCE [LARGE SCALE GENOMIC DNA]</scope>
    <source>
        <strain evidence="8 9">DSM 23042</strain>
    </source>
</reference>
<feature type="transmembrane region" description="Helical" evidence="7">
    <location>
        <begin position="121"/>
        <end position="139"/>
    </location>
</feature>
<feature type="transmembrane region" description="Helical" evidence="7">
    <location>
        <begin position="273"/>
        <end position="295"/>
    </location>
</feature>
<comment type="subcellular location">
    <subcellularLocation>
        <location evidence="1">Membrane</location>
        <topology evidence="1">Multi-pass membrane protein</topology>
    </subcellularLocation>
</comment>
<keyword evidence="2" id="KW-1003">Cell membrane</keyword>
<accession>A0A1H9SIM9</accession>
<feature type="transmembrane region" description="Helical" evidence="7">
    <location>
        <begin position="151"/>
        <end position="169"/>
    </location>
</feature>
<keyword evidence="5 7" id="KW-0472">Membrane</keyword>
<feature type="transmembrane region" description="Helical" evidence="7">
    <location>
        <begin position="219"/>
        <end position="242"/>
    </location>
</feature>
<dbReference type="PANTHER" id="PTHR42723:SF1">
    <property type="entry name" value="CHLOROPHYLL SYNTHASE, CHLOROPLASTIC"/>
    <property type="match status" value="1"/>
</dbReference>
<dbReference type="GO" id="GO:0015995">
    <property type="term" value="P:chlorophyll biosynthetic process"/>
    <property type="evidence" value="ECO:0007669"/>
    <property type="project" value="UniProtKB-KW"/>
</dbReference>
<name>A0A1H9SIM9_9RHOB</name>
<dbReference type="Pfam" id="PF01040">
    <property type="entry name" value="UbiA"/>
    <property type="match status" value="1"/>
</dbReference>
<gene>
    <name evidence="8" type="ORF">SAMN04490244_103225</name>
</gene>
<dbReference type="Gene3D" id="1.10.357.140">
    <property type="entry name" value="UbiA prenyltransferase"/>
    <property type="match status" value="1"/>
</dbReference>
<protein>
    <submittedName>
        <fullName evidence="8">Chlorophyll synthase</fullName>
    </submittedName>
</protein>
<dbReference type="CDD" id="cd13958">
    <property type="entry name" value="PT_UbiA_chlorophyll"/>
    <property type="match status" value="1"/>
</dbReference>
<feature type="transmembrane region" description="Helical" evidence="7">
    <location>
        <begin position="175"/>
        <end position="194"/>
    </location>
</feature>
<feature type="transmembrane region" description="Helical" evidence="7">
    <location>
        <begin position="248"/>
        <end position="266"/>
    </location>
</feature>
<organism evidence="8 9">
    <name type="scientific">Tranquillimonas rosea</name>
    <dbReference type="NCBI Taxonomy" id="641238"/>
    <lineage>
        <taxon>Bacteria</taxon>
        <taxon>Pseudomonadati</taxon>
        <taxon>Pseudomonadota</taxon>
        <taxon>Alphaproteobacteria</taxon>
        <taxon>Rhodobacterales</taxon>
        <taxon>Roseobacteraceae</taxon>
        <taxon>Tranquillimonas</taxon>
    </lineage>
</organism>
<evidence type="ECO:0000256" key="4">
    <source>
        <dbReference type="ARBA" id="ARBA00022989"/>
    </source>
</evidence>
<keyword evidence="4 7" id="KW-1133">Transmembrane helix</keyword>
<dbReference type="NCBIfam" id="TIGR01476">
    <property type="entry name" value="chlor_syn_BchG"/>
    <property type="match status" value="1"/>
</dbReference>
<dbReference type="InterPro" id="IPR044878">
    <property type="entry name" value="UbiA_sf"/>
</dbReference>
<dbReference type="PANTHER" id="PTHR42723">
    <property type="entry name" value="CHLOROPHYLL SYNTHASE"/>
    <property type="match status" value="1"/>
</dbReference>
<dbReference type="NCBIfam" id="NF005742">
    <property type="entry name" value="PRK07566.1"/>
    <property type="match status" value="1"/>
</dbReference>
<dbReference type="InterPro" id="IPR006372">
    <property type="entry name" value="Chl_synth"/>
</dbReference>
<sequence>MSVSNVIHPRRMPAPAALLELIKPITWFPPVWAYLCGVVSIGVSPLSAWPLVLLGMVLAGPVVCGMSQAANDWCDRHVDAINEPDRPIPSGRVPASWALGLALVMSGAALLLGWMLGPWGFGATALAVVAAWAYSAPPIRLKRSGWWGPSLVALCYEGLPWVTGAAVLAAGAPPFPVLALALLYAMGAQGIMLLNDFKAMAGDRATGIKSMPVLKGPDIAARIACSVMIVPQLVVTVMLLVWGRPWHALVVAALIATQIVAMRRLLRDPVAQATWYSGMGVPLYVAGMMAAALAVRSVEIGP</sequence>
<evidence type="ECO:0000256" key="6">
    <source>
        <dbReference type="ARBA" id="ARBA00023171"/>
    </source>
</evidence>
<evidence type="ECO:0000256" key="3">
    <source>
        <dbReference type="ARBA" id="ARBA00022692"/>
    </source>
</evidence>
<evidence type="ECO:0000313" key="9">
    <source>
        <dbReference type="Proteomes" id="UP000198885"/>
    </source>
</evidence>
<feature type="transmembrane region" description="Helical" evidence="7">
    <location>
        <begin position="31"/>
        <end position="58"/>
    </location>
</feature>
<dbReference type="GO" id="GO:0016765">
    <property type="term" value="F:transferase activity, transferring alkyl or aryl (other than methyl) groups"/>
    <property type="evidence" value="ECO:0007669"/>
    <property type="project" value="InterPro"/>
</dbReference>
<proteinExistence type="predicted"/>
<evidence type="ECO:0000313" key="8">
    <source>
        <dbReference type="EMBL" id="SER84807.1"/>
    </source>
</evidence>
<dbReference type="STRING" id="641238.SAMN04490244_103225"/>
<dbReference type="AlphaFoldDB" id="A0A1H9SIM9"/>